<evidence type="ECO:0000313" key="2">
    <source>
        <dbReference type="Proteomes" id="UP000886501"/>
    </source>
</evidence>
<dbReference type="EMBL" id="MU117964">
    <property type="protein sequence ID" value="KAF9653353.1"/>
    <property type="molecule type" value="Genomic_DNA"/>
</dbReference>
<evidence type="ECO:0000313" key="1">
    <source>
        <dbReference type="EMBL" id="KAF9653353.1"/>
    </source>
</evidence>
<accession>A0ACB6ZV50</accession>
<dbReference type="Proteomes" id="UP000886501">
    <property type="component" value="Unassembled WGS sequence"/>
</dbReference>
<reference evidence="1" key="1">
    <citation type="submission" date="2019-10" db="EMBL/GenBank/DDBJ databases">
        <authorList>
            <consortium name="DOE Joint Genome Institute"/>
            <person name="Kuo A."/>
            <person name="Miyauchi S."/>
            <person name="Kiss E."/>
            <person name="Drula E."/>
            <person name="Kohler A."/>
            <person name="Sanchez-Garcia M."/>
            <person name="Andreopoulos B."/>
            <person name="Barry K.W."/>
            <person name="Bonito G."/>
            <person name="Buee M."/>
            <person name="Carver A."/>
            <person name="Chen C."/>
            <person name="Cichocki N."/>
            <person name="Clum A."/>
            <person name="Culley D."/>
            <person name="Crous P.W."/>
            <person name="Fauchery L."/>
            <person name="Girlanda M."/>
            <person name="Hayes R."/>
            <person name="Keri Z."/>
            <person name="Labutti K."/>
            <person name="Lipzen A."/>
            <person name="Lombard V."/>
            <person name="Magnuson J."/>
            <person name="Maillard F."/>
            <person name="Morin E."/>
            <person name="Murat C."/>
            <person name="Nolan M."/>
            <person name="Ohm R."/>
            <person name="Pangilinan J."/>
            <person name="Pereira M."/>
            <person name="Perotto S."/>
            <person name="Peter M."/>
            <person name="Riley R."/>
            <person name="Sitrit Y."/>
            <person name="Stielow B."/>
            <person name="Szollosi G."/>
            <person name="Zifcakova L."/>
            <person name="Stursova M."/>
            <person name="Spatafora J.W."/>
            <person name="Tedersoo L."/>
            <person name="Vaario L.-M."/>
            <person name="Yamada A."/>
            <person name="Yan M."/>
            <person name="Wang P."/>
            <person name="Xu J."/>
            <person name="Bruns T."/>
            <person name="Baldrian P."/>
            <person name="Vilgalys R."/>
            <person name="Henrissat B."/>
            <person name="Grigoriev I.V."/>
            <person name="Hibbett D."/>
            <person name="Nagy L.G."/>
            <person name="Martin F.M."/>
        </authorList>
    </citation>
    <scope>NUCLEOTIDE SEQUENCE</scope>
    <source>
        <strain evidence="1">P2</strain>
    </source>
</reference>
<gene>
    <name evidence="1" type="ORF">BDM02DRAFT_3135525</name>
</gene>
<name>A0ACB6ZV50_THEGA</name>
<sequence length="67" mass="7657">MHRLKCSVEGGGRVASTIPVSSIQRSVHLFLEFGRVVPEDWTSDNVLEKRGTFYLNPFADRNVYFIL</sequence>
<reference evidence="1" key="2">
    <citation type="journal article" date="2020" name="Nat. Commun.">
        <title>Large-scale genome sequencing of mycorrhizal fungi provides insights into the early evolution of symbiotic traits.</title>
        <authorList>
            <person name="Miyauchi S."/>
            <person name="Kiss E."/>
            <person name="Kuo A."/>
            <person name="Drula E."/>
            <person name="Kohler A."/>
            <person name="Sanchez-Garcia M."/>
            <person name="Morin E."/>
            <person name="Andreopoulos B."/>
            <person name="Barry K.W."/>
            <person name="Bonito G."/>
            <person name="Buee M."/>
            <person name="Carver A."/>
            <person name="Chen C."/>
            <person name="Cichocki N."/>
            <person name="Clum A."/>
            <person name="Culley D."/>
            <person name="Crous P.W."/>
            <person name="Fauchery L."/>
            <person name="Girlanda M."/>
            <person name="Hayes R.D."/>
            <person name="Keri Z."/>
            <person name="LaButti K."/>
            <person name="Lipzen A."/>
            <person name="Lombard V."/>
            <person name="Magnuson J."/>
            <person name="Maillard F."/>
            <person name="Murat C."/>
            <person name="Nolan M."/>
            <person name="Ohm R.A."/>
            <person name="Pangilinan J."/>
            <person name="Pereira M.F."/>
            <person name="Perotto S."/>
            <person name="Peter M."/>
            <person name="Pfister S."/>
            <person name="Riley R."/>
            <person name="Sitrit Y."/>
            <person name="Stielow J.B."/>
            <person name="Szollosi G."/>
            <person name="Zifcakova L."/>
            <person name="Stursova M."/>
            <person name="Spatafora J.W."/>
            <person name="Tedersoo L."/>
            <person name="Vaario L.M."/>
            <person name="Yamada A."/>
            <person name="Yan M."/>
            <person name="Wang P."/>
            <person name="Xu J."/>
            <person name="Bruns T."/>
            <person name="Baldrian P."/>
            <person name="Vilgalys R."/>
            <person name="Dunand C."/>
            <person name="Henrissat B."/>
            <person name="Grigoriev I.V."/>
            <person name="Hibbett D."/>
            <person name="Nagy L.G."/>
            <person name="Martin F.M."/>
        </authorList>
    </citation>
    <scope>NUCLEOTIDE SEQUENCE</scope>
    <source>
        <strain evidence="1">P2</strain>
    </source>
</reference>
<proteinExistence type="predicted"/>
<keyword evidence="2" id="KW-1185">Reference proteome</keyword>
<protein>
    <submittedName>
        <fullName evidence="1">Uncharacterized protein</fullName>
    </submittedName>
</protein>
<organism evidence="1 2">
    <name type="scientific">Thelephora ganbajun</name>
    <name type="common">Ganba fungus</name>
    <dbReference type="NCBI Taxonomy" id="370292"/>
    <lineage>
        <taxon>Eukaryota</taxon>
        <taxon>Fungi</taxon>
        <taxon>Dikarya</taxon>
        <taxon>Basidiomycota</taxon>
        <taxon>Agaricomycotina</taxon>
        <taxon>Agaricomycetes</taxon>
        <taxon>Thelephorales</taxon>
        <taxon>Thelephoraceae</taxon>
        <taxon>Thelephora</taxon>
    </lineage>
</organism>
<comment type="caution">
    <text evidence="1">The sequence shown here is derived from an EMBL/GenBank/DDBJ whole genome shotgun (WGS) entry which is preliminary data.</text>
</comment>